<proteinExistence type="predicted"/>
<dbReference type="InterPro" id="IPR011047">
    <property type="entry name" value="Quinoprotein_ADH-like_sf"/>
</dbReference>
<feature type="signal peptide" evidence="1">
    <location>
        <begin position="1"/>
        <end position="22"/>
    </location>
</feature>
<keyword evidence="4" id="KW-1185">Reference proteome</keyword>
<comment type="caution">
    <text evidence="3">The sequence shown here is derived from an EMBL/GenBank/DDBJ whole genome shotgun (WGS) entry which is preliminary data.</text>
</comment>
<evidence type="ECO:0000256" key="1">
    <source>
        <dbReference type="SAM" id="SignalP"/>
    </source>
</evidence>
<dbReference type="InterPro" id="IPR030395">
    <property type="entry name" value="GP_PDE_dom"/>
</dbReference>
<dbReference type="CDD" id="cd08582">
    <property type="entry name" value="GDPD_like_2"/>
    <property type="match status" value="1"/>
</dbReference>
<organism evidence="3 4">
    <name type="scientific">Aporhodopirellula aestuarii</name>
    <dbReference type="NCBI Taxonomy" id="2950107"/>
    <lineage>
        <taxon>Bacteria</taxon>
        <taxon>Pseudomonadati</taxon>
        <taxon>Planctomycetota</taxon>
        <taxon>Planctomycetia</taxon>
        <taxon>Pirellulales</taxon>
        <taxon>Pirellulaceae</taxon>
        <taxon>Aporhodopirellula</taxon>
    </lineage>
</organism>
<accession>A0ABT0U993</accession>
<dbReference type="InterPro" id="IPR017946">
    <property type="entry name" value="PLC-like_Pdiesterase_TIM-brl"/>
</dbReference>
<sequence length="519" mass="56805">MLRTLAVLVVLASLVPMNTCLAQMIVAHRGASHDAPENTLAAFELAWERGADAIEGDFYLTKDGEIVCIHDSTTKRVAPGQAELVVKDATLQQLSQLDVGSWKDASYAGQRIPTLSQVLDIVPPGKRIFVEIKCGPEIVPTLNKQLTVSGLAPNQIVIIAFNEAVVKACRQSMPQYQCNWLTGFKRKEASEAWKPLPNAVIASLSKSNANGLGAHDNVDVVDQSFVDRVHEAGFGFHVWTINDLELARRFVGMGVDSITTDRPALIRQALPSPELSMTDDSPFHSVVCQGNYSHHLQGFDVGDESIYWSFTTTLVKTDRRGKVLKKVPVANHHGDLCCHDGRLYVAVNLGSFNDPKGNADSWVYVYDAESLEEIARHEVQEVKFGAGGIGFRDGHFFVVGGLPDGVQENYVYEYDSAFQYLGVHVLQSGHTHLGIQTATFAHDRWWFGCYGSPSELLVTDSGFQMLGRYEFNCALGIAAGSKGRLMVANGNCVKDRGCMGSVRLAVPDPQRGLILSQLQ</sequence>
<evidence type="ECO:0000313" key="4">
    <source>
        <dbReference type="Proteomes" id="UP001202961"/>
    </source>
</evidence>
<dbReference type="PROSITE" id="PS51704">
    <property type="entry name" value="GP_PDE"/>
    <property type="match status" value="1"/>
</dbReference>
<feature type="chain" id="PRO_5046467110" evidence="1">
    <location>
        <begin position="23"/>
        <end position="519"/>
    </location>
</feature>
<keyword evidence="1" id="KW-0732">Signal</keyword>
<feature type="domain" description="GP-PDE" evidence="2">
    <location>
        <begin position="23"/>
        <end position="270"/>
    </location>
</feature>
<dbReference type="EMBL" id="JAMQBK010000058">
    <property type="protein sequence ID" value="MCM2372926.1"/>
    <property type="molecule type" value="Genomic_DNA"/>
</dbReference>
<dbReference type="PANTHER" id="PTHR46211">
    <property type="entry name" value="GLYCEROPHOSPHORYL DIESTER PHOSPHODIESTERASE"/>
    <property type="match status" value="1"/>
</dbReference>
<evidence type="ECO:0000313" key="3">
    <source>
        <dbReference type="EMBL" id="MCM2372926.1"/>
    </source>
</evidence>
<gene>
    <name evidence="3" type="ORF">NB063_20120</name>
</gene>
<dbReference type="SUPFAM" id="SSF51695">
    <property type="entry name" value="PLC-like phosphodiesterases"/>
    <property type="match status" value="1"/>
</dbReference>
<dbReference type="SUPFAM" id="SSF50998">
    <property type="entry name" value="Quinoprotein alcohol dehydrogenase-like"/>
    <property type="match status" value="1"/>
</dbReference>
<evidence type="ECO:0000259" key="2">
    <source>
        <dbReference type="PROSITE" id="PS51704"/>
    </source>
</evidence>
<dbReference type="Gene3D" id="3.20.20.190">
    <property type="entry name" value="Phosphatidylinositol (PI) phosphodiesterase"/>
    <property type="match status" value="1"/>
</dbReference>
<protein>
    <submittedName>
        <fullName evidence="3">Glycerophosphodiester phosphodiesterase</fullName>
    </submittedName>
</protein>
<dbReference type="PANTHER" id="PTHR46211:SF1">
    <property type="entry name" value="GLYCEROPHOSPHODIESTER PHOSPHODIESTERASE, CYTOPLASMIC"/>
    <property type="match status" value="1"/>
</dbReference>
<dbReference type="Proteomes" id="UP001202961">
    <property type="component" value="Unassembled WGS sequence"/>
</dbReference>
<name>A0ABT0U993_9BACT</name>
<reference evidence="3 4" key="1">
    <citation type="journal article" date="2022" name="Syst. Appl. Microbiol.">
        <title>Rhodopirellula aestuarii sp. nov., a novel member of the genus Rhodopirellula isolated from brackish sediments collected in the Tagus River estuary, Portugal.</title>
        <authorList>
            <person name="Vitorino I.R."/>
            <person name="Klimek D."/>
            <person name="Calusinska M."/>
            <person name="Lobo-da-Cunha A."/>
            <person name="Vasconcelos V."/>
            <person name="Lage O.M."/>
        </authorList>
    </citation>
    <scope>NUCLEOTIDE SEQUENCE [LARGE SCALE GENOMIC DNA]</scope>
    <source>
        <strain evidence="3 4">ICT_H3.1</strain>
    </source>
</reference>
<dbReference type="Pfam" id="PF03009">
    <property type="entry name" value="GDPD"/>
    <property type="match status" value="1"/>
</dbReference>
<dbReference type="RefSeq" id="WP_250930561.1">
    <property type="nucleotide sequence ID" value="NZ_JAMQBK010000058.1"/>
</dbReference>